<proteinExistence type="predicted"/>
<dbReference type="FunFam" id="2.10.25.10:FF:000009">
    <property type="entry name" value="Low-density lipoprotein receptor isoform 1"/>
    <property type="match status" value="1"/>
</dbReference>
<dbReference type="GO" id="GO:0009897">
    <property type="term" value="C:external side of plasma membrane"/>
    <property type="evidence" value="ECO:0007669"/>
    <property type="project" value="TreeGrafter"/>
</dbReference>
<dbReference type="EMBL" id="MU551617">
    <property type="protein sequence ID" value="KAI5622294.1"/>
    <property type="molecule type" value="Genomic_DNA"/>
</dbReference>
<keyword evidence="2 14" id="KW-0245">EGF-like domain</keyword>
<dbReference type="GO" id="GO:0005509">
    <property type="term" value="F:calcium ion binding"/>
    <property type="evidence" value="ECO:0007669"/>
    <property type="project" value="InterPro"/>
</dbReference>
<dbReference type="InterPro" id="IPR016186">
    <property type="entry name" value="C-type_lectin-like/link_sf"/>
</dbReference>
<dbReference type="PROSITE" id="PS01187">
    <property type="entry name" value="EGF_CA"/>
    <property type="match status" value="2"/>
</dbReference>
<keyword evidence="11" id="KW-1015">Disulfide bond</keyword>
<accession>A0AAD5AT45</accession>
<evidence type="ECO:0000256" key="1">
    <source>
        <dbReference type="ARBA" id="ARBA00004479"/>
    </source>
</evidence>
<protein>
    <submittedName>
        <fullName evidence="20">Endosialin</fullName>
    </submittedName>
</protein>
<keyword evidence="9 16" id="KW-1133">Transmembrane helix</keyword>
<dbReference type="PROSITE" id="PS00010">
    <property type="entry name" value="ASX_HYDROXYL"/>
    <property type="match status" value="2"/>
</dbReference>
<reference evidence="20" key="1">
    <citation type="submission" date="2018-07" db="EMBL/GenBank/DDBJ databases">
        <title>Comparative genomics of catfishes provides insights into carnivory and benthic adaptation.</title>
        <authorList>
            <person name="Zhang Y."/>
            <person name="Wang D."/>
            <person name="Peng Z."/>
            <person name="Zheng S."/>
            <person name="Shao F."/>
            <person name="Tao W."/>
        </authorList>
    </citation>
    <scope>NUCLEOTIDE SEQUENCE</scope>
    <source>
        <strain evidence="20">Chongqing</strain>
    </source>
</reference>
<comment type="caution">
    <text evidence="14">Lacks conserved residue(s) required for the propagation of feature annotation.</text>
</comment>
<evidence type="ECO:0000256" key="11">
    <source>
        <dbReference type="ARBA" id="ARBA00023157"/>
    </source>
</evidence>
<feature type="domain" description="EGF-like" evidence="18">
    <location>
        <begin position="333"/>
        <end position="367"/>
    </location>
</feature>
<dbReference type="FunFam" id="2.10.25.10:FF:000119">
    <property type="entry name" value="vitamin K-dependent protein S"/>
    <property type="match status" value="1"/>
</dbReference>
<dbReference type="GO" id="GO:0048731">
    <property type="term" value="P:system development"/>
    <property type="evidence" value="ECO:0007669"/>
    <property type="project" value="UniProtKB-ARBA"/>
</dbReference>
<evidence type="ECO:0000256" key="5">
    <source>
        <dbReference type="ARBA" id="ARBA00022692"/>
    </source>
</evidence>
<dbReference type="PROSITE" id="PS50041">
    <property type="entry name" value="C_TYPE_LECTIN_2"/>
    <property type="match status" value="1"/>
</dbReference>
<keyword evidence="12" id="KW-0675">Receptor</keyword>
<evidence type="ECO:0000256" key="2">
    <source>
        <dbReference type="ARBA" id="ARBA00022536"/>
    </source>
</evidence>
<keyword evidence="21" id="KW-1185">Reference proteome</keyword>
<feature type="signal peptide" evidence="17">
    <location>
        <begin position="1"/>
        <end position="24"/>
    </location>
</feature>
<dbReference type="InterPro" id="IPR001881">
    <property type="entry name" value="EGF-like_Ca-bd_dom"/>
</dbReference>
<evidence type="ECO:0000256" key="9">
    <source>
        <dbReference type="ARBA" id="ARBA00022989"/>
    </source>
</evidence>
<dbReference type="GO" id="GO:0006897">
    <property type="term" value="P:endocytosis"/>
    <property type="evidence" value="ECO:0007669"/>
    <property type="project" value="UniProtKB-KW"/>
</dbReference>
<keyword evidence="8" id="KW-0677">Repeat</keyword>
<evidence type="ECO:0000256" key="14">
    <source>
        <dbReference type="PROSITE-ProRule" id="PRU00076"/>
    </source>
</evidence>
<dbReference type="Gene3D" id="2.10.25.10">
    <property type="entry name" value="Laminin"/>
    <property type="match status" value="5"/>
</dbReference>
<evidence type="ECO:0000256" key="13">
    <source>
        <dbReference type="ARBA" id="ARBA00023180"/>
    </source>
</evidence>
<evidence type="ECO:0000256" key="16">
    <source>
        <dbReference type="SAM" id="Phobius"/>
    </source>
</evidence>
<dbReference type="SMART" id="SM00034">
    <property type="entry name" value="CLECT"/>
    <property type="match status" value="1"/>
</dbReference>
<feature type="non-terminal residue" evidence="20">
    <location>
        <position position="671"/>
    </location>
</feature>
<name>A0AAD5AT45_SILAS</name>
<dbReference type="SMART" id="SM00179">
    <property type="entry name" value="EGF_CA"/>
    <property type="match status" value="5"/>
</dbReference>
<dbReference type="Gene3D" id="3.10.100.10">
    <property type="entry name" value="Mannose-Binding Protein A, subunit A"/>
    <property type="match status" value="1"/>
</dbReference>
<dbReference type="Pfam" id="PF12662">
    <property type="entry name" value="cEGF"/>
    <property type="match status" value="2"/>
</dbReference>
<dbReference type="Pfam" id="PF12661">
    <property type="entry name" value="hEGF"/>
    <property type="match status" value="1"/>
</dbReference>
<evidence type="ECO:0000256" key="12">
    <source>
        <dbReference type="ARBA" id="ARBA00023170"/>
    </source>
</evidence>
<evidence type="ECO:0000313" key="20">
    <source>
        <dbReference type="EMBL" id="KAI5622294.1"/>
    </source>
</evidence>
<dbReference type="InterPro" id="IPR051505">
    <property type="entry name" value="C-type_lectin_domain"/>
</dbReference>
<dbReference type="InterPro" id="IPR001304">
    <property type="entry name" value="C-type_lectin-like"/>
</dbReference>
<dbReference type="SUPFAM" id="SSF57184">
    <property type="entry name" value="Growth factor receptor domain"/>
    <property type="match status" value="1"/>
</dbReference>
<dbReference type="Pfam" id="PF00059">
    <property type="entry name" value="Lectin_C"/>
    <property type="match status" value="1"/>
</dbReference>
<dbReference type="InterPro" id="IPR013032">
    <property type="entry name" value="EGF-like_CS"/>
</dbReference>
<dbReference type="Proteomes" id="UP001205998">
    <property type="component" value="Unassembled WGS sequence"/>
</dbReference>
<dbReference type="FunFam" id="2.10.25.10:FF:000406">
    <property type="entry name" value="CD248 molecule"/>
    <property type="match status" value="1"/>
</dbReference>
<evidence type="ECO:0000256" key="10">
    <source>
        <dbReference type="ARBA" id="ARBA00023136"/>
    </source>
</evidence>
<feature type="compositionally biased region" description="Polar residues" evidence="15">
    <location>
        <begin position="518"/>
        <end position="541"/>
    </location>
</feature>
<dbReference type="CDD" id="cd00054">
    <property type="entry name" value="EGF_CA"/>
    <property type="match status" value="1"/>
</dbReference>
<dbReference type="PROSITE" id="PS50026">
    <property type="entry name" value="EGF_3"/>
    <property type="match status" value="2"/>
</dbReference>
<dbReference type="PROSITE" id="PS01186">
    <property type="entry name" value="EGF_2"/>
    <property type="match status" value="2"/>
</dbReference>
<dbReference type="SUPFAM" id="SSF57196">
    <property type="entry name" value="EGF/Laminin"/>
    <property type="match status" value="2"/>
</dbReference>
<evidence type="ECO:0000256" key="3">
    <source>
        <dbReference type="ARBA" id="ARBA00022553"/>
    </source>
</evidence>
<evidence type="ECO:0000256" key="4">
    <source>
        <dbReference type="ARBA" id="ARBA00022583"/>
    </source>
</evidence>
<dbReference type="PANTHER" id="PTHR14789:SF4">
    <property type="entry name" value="ENDOSIALIN"/>
    <property type="match status" value="1"/>
</dbReference>
<dbReference type="InterPro" id="IPR000742">
    <property type="entry name" value="EGF"/>
</dbReference>
<evidence type="ECO:0000256" key="17">
    <source>
        <dbReference type="SAM" id="SignalP"/>
    </source>
</evidence>
<comment type="caution">
    <text evidence="20">The sequence shown here is derived from an EMBL/GenBank/DDBJ whole genome shotgun (WGS) entry which is preliminary data.</text>
</comment>
<feature type="chain" id="PRO_5042194055" evidence="17">
    <location>
        <begin position="25"/>
        <end position="671"/>
    </location>
</feature>
<dbReference type="AlphaFoldDB" id="A0AAD5AT45"/>
<dbReference type="InterPro" id="IPR000152">
    <property type="entry name" value="EGF-type_Asp/Asn_hydroxyl_site"/>
</dbReference>
<keyword evidence="7" id="KW-0430">Lectin</keyword>
<keyword evidence="4" id="KW-0254">Endocytosis</keyword>
<evidence type="ECO:0000256" key="7">
    <source>
        <dbReference type="ARBA" id="ARBA00022734"/>
    </source>
</evidence>
<dbReference type="GO" id="GO:0050840">
    <property type="term" value="F:extracellular matrix binding"/>
    <property type="evidence" value="ECO:0007669"/>
    <property type="project" value="TreeGrafter"/>
</dbReference>
<dbReference type="Pfam" id="PF14670">
    <property type="entry name" value="FXa_inhibition"/>
    <property type="match status" value="1"/>
</dbReference>
<dbReference type="InterPro" id="IPR009030">
    <property type="entry name" value="Growth_fac_rcpt_cys_sf"/>
</dbReference>
<evidence type="ECO:0000259" key="18">
    <source>
        <dbReference type="PROSITE" id="PS50026"/>
    </source>
</evidence>
<evidence type="ECO:0000259" key="19">
    <source>
        <dbReference type="PROSITE" id="PS50041"/>
    </source>
</evidence>
<dbReference type="GO" id="GO:1990430">
    <property type="term" value="F:extracellular matrix protein binding"/>
    <property type="evidence" value="ECO:0007669"/>
    <property type="project" value="TreeGrafter"/>
</dbReference>
<gene>
    <name evidence="20" type="ORF">C0J50_17895</name>
</gene>
<keyword evidence="5 16" id="KW-0812">Transmembrane</keyword>
<dbReference type="SUPFAM" id="SSF56436">
    <property type="entry name" value="C-type lectin-like"/>
    <property type="match status" value="1"/>
</dbReference>
<keyword evidence="13" id="KW-0325">Glycoprotein</keyword>
<evidence type="ECO:0000256" key="15">
    <source>
        <dbReference type="SAM" id="MobiDB-lite"/>
    </source>
</evidence>
<evidence type="ECO:0000256" key="8">
    <source>
        <dbReference type="ARBA" id="ARBA00022737"/>
    </source>
</evidence>
<evidence type="ECO:0000313" key="21">
    <source>
        <dbReference type="Proteomes" id="UP001205998"/>
    </source>
</evidence>
<dbReference type="CDD" id="cd03600">
    <property type="entry name" value="CLECT_thrombomodulin_like"/>
    <property type="match status" value="1"/>
</dbReference>
<dbReference type="GO" id="GO:0016477">
    <property type="term" value="P:cell migration"/>
    <property type="evidence" value="ECO:0007669"/>
    <property type="project" value="TreeGrafter"/>
</dbReference>
<dbReference type="InterPro" id="IPR026823">
    <property type="entry name" value="cEGF"/>
</dbReference>
<keyword evidence="6 17" id="KW-0732">Signal</keyword>
<dbReference type="InterPro" id="IPR018097">
    <property type="entry name" value="EGF_Ca-bd_CS"/>
</dbReference>
<feature type="transmembrane region" description="Helical" evidence="16">
    <location>
        <begin position="613"/>
        <end position="637"/>
    </location>
</feature>
<organism evidence="20 21">
    <name type="scientific">Silurus asotus</name>
    <name type="common">Amur catfish</name>
    <name type="synonym">Parasilurus asotus</name>
    <dbReference type="NCBI Taxonomy" id="30991"/>
    <lineage>
        <taxon>Eukaryota</taxon>
        <taxon>Metazoa</taxon>
        <taxon>Chordata</taxon>
        <taxon>Craniata</taxon>
        <taxon>Vertebrata</taxon>
        <taxon>Euteleostomi</taxon>
        <taxon>Actinopterygii</taxon>
        <taxon>Neopterygii</taxon>
        <taxon>Teleostei</taxon>
        <taxon>Ostariophysi</taxon>
        <taxon>Siluriformes</taxon>
        <taxon>Siluridae</taxon>
        <taxon>Silurus</taxon>
    </lineage>
</organism>
<comment type="subcellular location">
    <subcellularLocation>
        <location evidence="1">Membrane</location>
        <topology evidence="1">Single-pass type I membrane protein</topology>
    </subcellularLocation>
</comment>
<feature type="region of interest" description="Disordered" evidence="15">
    <location>
        <begin position="513"/>
        <end position="551"/>
    </location>
</feature>
<keyword evidence="10 16" id="KW-0472">Membrane</keyword>
<sequence>MCCSAYPFLFLAALMICLPHGIWGETLQESDGLCNADGCYSVHFQRKTFRESLKSCRDRGGNLAAVKQPEEAALIQDLLNAKERHGPRPKIRLWIGLQRPPRQCSATRPLRGFTWVAGYQETEYTNWQREELPGACTALRCVVITYNTLDNRNTDQNNFKWLDGSCMVAVDGFLCHYTYRGMCPSLQSEGEGPAQYATPFNLVSTVLSHIPFGSVATLSCPDISKGDQSVLCMQHEDGQVGWSKEAPLCSDDIKDWCENDNGGCEHNCVNSVSHYYCQCSEGFKIGEDGLSCQPLDPCHQAECEFDCEPSIGGYRCKCPEGYLLSQDGLNCIDIDECGQSPCPQVCVNAPGTFECRCNEGYQLSEFGECLDVDECNEGKCEHSCENSPGSYICLCHDGFSLMPDDPERCEDIDECEVAGTCEQICNNYEGRFDCSCEVGYQLQLDQYSCLPIEDMDELYTTAEPAHPITLTWDDPGNSPDIVTDNIPLDWVTELPTGLDWFTDTAEDDYITLPASPELTEQTSSSPTSDWLKDATTSNIPADSNAKDEKSQLLDEKRVLSQGEDHLTSPFPPKLMKDADRITPFTHQILEGSLPSVSSLEQNPGGKKKHDRSWLLVALLVPLCVFIVVMLALGIVYCTSCAVEPRNKNVADCYSWTTNSKPAEPKATKSQA</sequence>
<keyword evidence="3" id="KW-0597">Phosphoprotein</keyword>
<dbReference type="InterPro" id="IPR016187">
    <property type="entry name" value="CTDL_fold"/>
</dbReference>
<dbReference type="GO" id="GO:0031012">
    <property type="term" value="C:extracellular matrix"/>
    <property type="evidence" value="ECO:0007669"/>
    <property type="project" value="TreeGrafter"/>
</dbReference>
<dbReference type="GO" id="GO:0030246">
    <property type="term" value="F:carbohydrate binding"/>
    <property type="evidence" value="ECO:0007669"/>
    <property type="project" value="UniProtKB-KW"/>
</dbReference>
<dbReference type="PANTHER" id="PTHR14789">
    <property type="entry name" value="CHONDROLECTIN VARIANT CHODLFDELTAE"/>
    <property type="match status" value="1"/>
</dbReference>
<evidence type="ECO:0000256" key="6">
    <source>
        <dbReference type="ARBA" id="ARBA00022729"/>
    </source>
</evidence>
<feature type="domain" description="C-type lectin" evidence="19">
    <location>
        <begin position="35"/>
        <end position="166"/>
    </location>
</feature>
<feature type="domain" description="EGF-like" evidence="18">
    <location>
        <begin position="371"/>
        <end position="410"/>
    </location>
</feature>
<dbReference type="SMART" id="SM00181">
    <property type="entry name" value="EGF"/>
    <property type="match status" value="5"/>
</dbReference>